<dbReference type="EMBL" id="KN817708">
    <property type="protein sequence ID" value="KJA13877.1"/>
    <property type="molecule type" value="Genomic_DNA"/>
</dbReference>
<dbReference type="SMART" id="SM00343">
    <property type="entry name" value="ZnF_C2HC"/>
    <property type="match status" value="2"/>
</dbReference>
<dbReference type="InterPro" id="IPR001878">
    <property type="entry name" value="Znf_CCHC"/>
</dbReference>
<evidence type="ECO:0000259" key="2">
    <source>
        <dbReference type="SMART" id="SM00343"/>
    </source>
</evidence>
<gene>
    <name evidence="3" type="ORF">HYPSUDRAFT_1075416</name>
    <name evidence="4" type="ORF">HYPSUDRAFT_1088313</name>
</gene>
<name>A0A0D2L478_HYPSF</name>
<dbReference type="Proteomes" id="UP000054270">
    <property type="component" value="Unassembled WGS sequence"/>
</dbReference>
<reference evidence="4" key="2">
    <citation type="submission" date="2014-04" db="EMBL/GenBank/DDBJ databases">
        <title>Evolutionary Origins and Diversification of the Mycorrhizal Mutualists.</title>
        <authorList>
            <consortium name="DOE Joint Genome Institute"/>
            <person name="Kohler A."/>
            <person name="Kuo A."/>
            <person name="Nagy L.G."/>
            <person name="Floudas D."/>
            <person name="Copeland A."/>
            <person name="Barry K.W."/>
            <person name="Cichocki N."/>
            <person name="Veneault-Fourrey C."/>
            <person name="LaButti K."/>
            <person name="Lindquist E.A."/>
            <person name="Lipzen A."/>
            <person name="Lundell T."/>
            <person name="Morin E."/>
            <person name="Murat C."/>
            <person name="Riley R."/>
            <person name="Ohm R."/>
            <person name="Sun H."/>
            <person name="Tunlid A."/>
            <person name="Henrissat B."/>
            <person name="Grigoriev I.V."/>
            <person name="Hibbett D.S."/>
            <person name="Martin F."/>
            <person name="Consortium M.G."/>
        </authorList>
    </citation>
    <scope>NUCLEOTIDE SEQUENCE [LARGE SCALE GENOMIC DNA]</scope>
    <source>
        <strain evidence="4">FD-334 SS-4</strain>
    </source>
</reference>
<sequence length="169" mass="19881">RKGQQKAHAIITTKSRETANRIIKDGIAIAGNRYRARKLEDDPRRCYKCQTIEPGHRAADCPNDEVCANCYSKKHVAGTCDRDARHYACASCIAAKKPYNHASWSRQCPIFLAKRSKLRDRFPENHFRYYPITDVEWTWTRKAESIEEEMYAERWNGNYDRNRHEDTRN</sequence>
<evidence type="ECO:0000313" key="5">
    <source>
        <dbReference type="Proteomes" id="UP000054270"/>
    </source>
</evidence>
<evidence type="ECO:0000313" key="4">
    <source>
        <dbReference type="EMBL" id="KJA21597.1"/>
    </source>
</evidence>
<dbReference type="GO" id="GO:0006397">
    <property type="term" value="P:mRNA processing"/>
    <property type="evidence" value="ECO:0007669"/>
    <property type="project" value="UniProtKB-KW"/>
</dbReference>
<reference evidence="5" key="1">
    <citation type="submission" date="2014-04" db="EMBL/GenBank/DDBJ databases">
        <title>Evolutionary Origins and Diversification of the Mycorrhizal Mutualists.</title>
        <authorList>
            <consortium name="DOE Joint Genome Institute"/>
            <consortium name="Mycorrhizal Genomics Consortium"/>
            <person name="Kohler A."/>
            <person name="Kuo A."/>
            <person name="Nagy L.G."/>
            <person name="Floudas D."/>
            <person name="Copeland A."/>
            <person name="Barry K.W."/>
            <person name="Cichocki N."/>
            <person name="Veneault-Fourrey C."/>
            <person name="LaButti K."/>
            <person name="Lindquist E.A."/>
            <person name="Lipzen A."/>
            <person name="Lundell T."/>
            <person name="Morin E."/>
            <person name="Murat C."/>
            <person name="Riley R."/>
            <person name="Ohm R."/>
            <person name="Sun H."/>
            <person name="Tunlid A."/>
            <person name="Henrissat B."/>
            <person name="Grigoriev I.V."/>
            <person name="Hibbett D.S."/>
            <person name="Martin F."/>
        </authorList>
    </citation>
    <scope>NUCLEOTIDE SEQUENCE [LARGE SCALE GENOMIC DNA]</scope>
    <source>
        <strain evidence="5">FD-334 SS-4</strain>
    </source>
</reference>
<dbReference type="SUPFAM" id="SSF57756">
    <property type="entry name" value="Retrovirus zinc finger-like domains"/>
    <property type="match status" value="1"/>
</dbReference>
<feature type="domain" description="CCHC-type" evidence="2">
    <location>
        <begin position="45"/>
        <end position="63"/>
    </location>
</feature>
<dbReference type="OrthoDB" id="4230923at2759"/>
<dbReference type="GO" id="GO:0008270">
    <property type="term" value="F:zinc ion binding"/>
    <property type="evidence" value="ECO:0007669"/>
    <property type="project" value="InterPro"/>
</dbReference>
<accession>A0A0D2L478</accession>
<dbReference type="AlphaFoldDB" id="A0A0D2L478"/>
<dbReference type="STRING" id="945553.A0A0D2L478"/>
<proteinExistence type="predicted"/>
<protein>
    <recommendedName>
        <fullName evidence="2">CCHC-type domain-containing protein</fullName>
    </recommendedName>
</protein>
<feature type="non-terminal residue" evidence="4">
    <location>
        <position position="169"/>
    </location>
</feature>
<feature type="non-terminal residue" evidence="4">
    <location>
        <position position="1"/>
    </location>
</feature>
<dbReference type="InterPro" id="IPR036875">
    <property type="entry name" value="Znf_CCHC_sf"/>
</dbReference>
<dbReference type="EMBL" id="KN817557">
    <property type="protein sequence ID" value="KJA21597.1"/>
    <property type="molecule type" value="Genomic_DNA"/>
</dbReference>
<feature type="domain" description="CCHC-type" evidence="2">
    <location>
        <begin position="66"/>
        <end position="82"/>
    </location>
</feature>
<dbReference type="GO" id="GO:0003676">
    <property type="term" value="F:nucleic acid binding"/>
    <property type="evidence" value="ECO:0007669"/>
    <property type="project" value="InterPro"/>
</dbReference>
<evidence type="ECO:0000313" key="3">
    <source>
        <dbReference type="EMBL" id="KJA13877.1"/>
    </source>
</evidence>
<keyword evidence="5" id="KW-1185">Reference proteome</keyword>
<keyword evidence="1" id="KW-0507">mRNA processing</keyword>
<evidence type="ECO:0000256" key="1">
    <source>
        <dbReference type="ARBA" id="ARBA00022664"/>
    </source>
</evidence>
<organism evidence="4 5">
    <name type="scientific">Hypholoma sublateritium (strain FD-334 SS-4)</name>
    <dbReference type="NCBI Taxonomy" id="945553"/>
    <lineage>
        <taxon>Eukaryota</taxon>
        <taxon>Fungi</taxon>
        <taxon>Dikarya</taxon>
        <taxon>Basidiomycota</taxon>
        <taxon>Agaricomycotina</taxon>
        <taxon>Agaricomycetes</taxon>
        <taxon>Agaricomycetidae</taxon>
        <taxon>Agaricales</taxon>
        <taxon>Agaricineae</taxon>
        <taxon>Strophariaceae</taxon>
        <taxon>Hypholoma</taxon>
    </lineage>
</organism>
<dbReference type="Gene3D" id="4.10.60.10">
    <property type="entry name" value="Zinc finger, CCHC-type"/>
    <property type="match status" value="1"/>
</dbReference>